<reference evidence="1" key="2">
    <citation type="submission" date="2021-10" db="EMBL/GenBank/DDBJ databases">
        <authorList>
            <person name="Piombo E."/>
        </authorList>
    </citation>
    <scope>NUCLEOTIDE SEQUENCE</scope>
</reference>
<name>A0ACA9UHH4_BIOOC</name>
<dbReference type="Proteomes" id="UP000836387">
    <property type="component" value="Unassembled WGS sequence"/>
</dbReference>
<dbReference type="EMBL" id="CADEHS020000505">
    <property type="protein sequence ID" value="CAG9952825.1"/>
    <property type="molecule type" value="Genomic_DNA"/>
</dbReference>
<feature type="non-terminal residue" evidence="1">
    <location>
        <position position="1"/>
    </location>
</feature>
<comment type="caution">
    <text evidence="1">The sequence shown here is derived from an EMBL/GenBank/DDBJ whole genome shotgun (WGS) entry which is preliminary data.</text>
</comment>
<organism evidence="1 2">
    <name type="scientific">Clonostachys rosea f. rosea IK726</name>
    <dbReference type="NCBI Taxonomy" id="1349383"/>
    <lineage>
        <taxon>Eukaryota</taxon>
        <taxon>Fungi</taxon>
        <taxon>Dikarya</taxon>
        <taxon>Ascomycota</taxon>
        <taxon>Pezizomycotina</taxon>
        <taxon>Sordariomycetes</taxon>
        <taxon>Hypocreomycetidae</taxon>
        <taxon>Hypocreales</taxon>
        <taxon>Bionectriaceae</taxon>
        <taxon>Clonostachys</taxon>
    </lineage>
</organism>
<keyword evidence="2" id="KW-1185">Reference proteome</keyword>
<accession>A0ACA9UHH4</accession>
<sequence length="272" mass="29635">TSTAFTRFLSLNRDAASPHTNTAAEARSQPQTSTSAALSACGTGGFEVEGIPKIDDPYKKRQWQLEHMAGAFRVFARKGYTEGTAGQSVLGVHFGLLKASDMVHINEAGEVIGGAQRPVNAAGFMIHSAIHKARPDINAVCHTHSPAGKAWSTFGRHVDIINQDSCTFYEIQTVYENFGGVVLEKAEGERIAAVLGDKNRVAILQNHGLLTGWSTVDEVAYLFTSLERTCEVQIMGREHQPSKKRIGHDEAQFTANVNADPATLYTEFQLDF</sequence>
<gene>
    <name evidence="1" type="ORF">CRV2_00020976</name>
</gene>
<evidence type="ECO:0000313" key="2">
    <source>
        <dbReference type="Proteomes" id="UP000836387"/>
    </source>
</evidence>
<proteinExistence type="predicted"/>
<feature type="non-terminal residue" evidence="1">
    <location>
        <position position="272"/>
    </location>
</feature>
<protein>
    <submittedName>
        <fullName evidence="1">Uncharacterized protein</fullName>
    </submittedName>
</protein>
<reference evidence="1" key="1">
    <citation type="submission" date="2020-04" db="EMBL/GenBank/DDBJ databases">
        <authorList>
            <person name="Broberg M."/>
        </authorList>
    </citation>
    <scope>NUCLEOTIDE SEQUENCE</scope>
</reference>
<evidence type="ECO:0000313" key="1">
    <source>
        <dbReference type="EMBL" id="CAG9952825.1"/>
    </source>
</evidence>